<feature type="region of interest" description="Disordered" evidence="1">
    <location>
        <begin position="74"/>
        <end position="118"/>
    </location>
</feature>
<organism evidence="2 3">
    <name type="scientific">Blattamonas nauphoetae</name>
    <dbReference type="NCBI Taxonomy" id="2049346"/>
    <lineage>
        <taxon>Eukaryota</taxon>
        <taxon>Metamonada</taxon>
        <taxon>Preaxostyla</taxon>
        <taxon>Oxymonadida</taxon>
        <taxon>Blattamonas</taxon>
    </lineage>
</organism>
<proteinExistence type="predicted"/>
<feature type="compositionally biased region" description="Polar residues" evidence="1">
    <location>
        <begin position="100"/>
        <end position="117"/>
    </location>
</feature>
<gene>
    <name evidence="2" type="ORF">BLNAU_7007</name>
</gene>
<dbReference type="EMBL" id="JARBJD010000041">
    <property type="protein sequence ID" value="KAK2958080.1"/>
    <property type="molecule type" value="Genomic_DNA"/>
</dbReference>
<comment type="caution">
    <text evidence="2">The sequence shown here is derived from an EMBL/GenBank/DDBJ whole genome shotgun (WGS) entry which is preliminary data.</text>
</comment>
<evidence type="ECO:0000313" key="3">
    <source>
        <dbReference type="Proteomes" id="UP001281761"/>
    </source>
</evidence>
<evidence type="ECO:0000313" key="2">
    <source>
        <dbReference type="EMBL" id="KAK2958080.1"/>
    </source>
</evidence>
<dbReference type="Proteomes" id="UP001281761">
    <property type="component" value="Unassembled WGS sequence"/>
</dbReference>
<reference evidence="2 3" key="1">
    <citation type="journal article" date="2022" name="bioRxiv">
        <title>Genomics of Preaxostyla Flagellates Illuminates Evolutionary Transitions and the Path Towards Mitochondrial Loss.</title>
        <authorList>
            <person name="Novak L.V.F."/>
            <person name="Treitli S.C."/>
            <person name="Pyrih J."/>
            <person name="Halakuc P."/>
            <person name="Pipaliya S.V."/>
            <person name="Vacek V."/>
            <person name="Brzon O."/>
            <person name="Soukal P."/>
            <person name="Eme L."/>
            <person name="Dacks J.B."/>
            <person name="Karnkowska A."/>
            <person name="Elias M."/>
            <person name="Hampl V."/>
        </authorList>
    </citation>
    <scope>NUCLEOTIDE SEQUENCE [LARGE SCALE GENOMIC DNA]</scope>
    <source>
        <strain evidence="2">NAU3</strain>
        <tissue evidence="2">Gut</tissue>
    </source>
</reference>
<accession>A0ABQ9Y2V7</accession>
<feature type="compositionally biased region" description="Low complexity" evidence="1">
    <location>
        <begin position="80"/>
        <end position="98"/>
    </location>
</feature>
<name>A0ABQ9Y2V7_9EUKA</name>
<evidence type="ECO:0000256" key="1">
    <source>
        <dbReference type="SAM" id="MobiDB-lite"/>
    </source>
</evidence>
<keyword evidence="3" id="KW-1185">Reference proteome</keyword>
<sequence>MHLSQQAKDQESNSLLFNVSPSYMDQLADLSDRSVSSKCVRFERDCRYELREYLWMTVTTRFAMINRIFSHTIHQHPTKHQQPSQHHDSTSSSSSPKSVFISTESSLTPHSQQTRKNCQAEKGRFKVLATAALLTLVQDVL</sequence>
<protein>
    <submittedName>
        <fullName evidence="2">Uncharacterized protein</fullName>
    </submittedName>
</protein>